<evidence type="ECO:0000256" key="3">
    <source>
        <dbReference type="ARBA" id="ARBA00022475"/>
    </source>
</evidence>
<dbReference type="GO" id="GO:0005886">
    <property type="term" value="C:plasma membrane"/>
    <property type="evidence" value="ECO:0007669"/>
    <property type="project" value="UniProtKB-SubCell"/>
</dbReference>
<gene>
    <name evidence="8" type="primary">emrE</name>
    <name evidence="8" type="ORF">AHOG_13275</name>
</gene>
<name>A0A221W3C3_9PSEU</name>
<dbReference type="Proteomes" id="UP000204221">
    <property type="component" value="Chromosome"/>
</dbReference>
<dbReference type="Pfam" id="PF00893">
    <property type="entry name" value="Multi_Drug_Res"/>
    <property type="match status" value="1"/>
</dbReference>
<dbReference type="AlphaFoldDB" id="A0A221W3C3"/>
<comment type="similarity">
    <text evidence="7">Belongs to the drug/metabolite transporter (DMT) superfamily. Small multidrug resistance (SMR) (TC 2.A.7.1) family.</text>
</comment>
<keyword evidence="5" id="KW-1133">Transmembrane helix</keyword>
<keyword evidence="4 7" id="KW-0812">Transmembrane</keyword>
<dbReference type="GO" id="GO:0022857">
    <property type="term" value="F:transmembrane transporter activity"/>
    <property type="evidence" value="ECO:0007669"/>
    <property type="project" value="InterPro"/>
</dbReference>
<accession>A0A221W3C3</accession>
<dbReference type="OrthoDB" id="3175079at2"/>
<sequence>MGYLLLSFAIVTEVTATISLRLSEGFTRLVPSIITVIGYATAFFLLSRTLVHGVPLGIAYGIWAGVGVALVAVIGAVFLGDGLTWVQSLGIMAIIGGVLALEFGAAH</sequence>
<organism evidence="8 9">
    <name type="scientific">Actinoalloteichus hoggarensis</name>
    <dbReference type="NCBI Taxonomy" id="1470176"/>
    <lineage>
        <taxon>Bacteria</taxon>
        <taxon>Bacillati</taxon>
        <taxon>Actinomycetota</taxon>
        <taxon>Actinomycetes</taxon>
        <taxon>Pseudonocardiales</taxon>
        <taxon>Pseudonocardiaceae</taxon>
        <taxon>Actinoalloteichus</taxon>
    </lineage>
</organism>
<reference evidence="8 9" key="1">
    <citation type="submission" date="2017-07" db="EMBL/GenBank/DDBJ databases">
        <title>Complete genome sequence of Actinoalloteichus hoggarensis DSM 45943, type strain of Actinoalloteichus hoggarensis.</title>
        <authorList>
            <person name="Ruckert C."/>
            <person name="Nouioui I."/>
            <person name="Willmese J."/>
            <person name="van Wezel G."/>
            <person name="Klenk H.-P."/>
            <person name="Kalinowski J."/>
            <person name="Zotchev S.B."/>
        </authorList>
    </citation>
    <scope>NUCLEOTIDE SEQUENCE [LARGE SCALE GENOMIC DNA]</scope>
    <source>
        <strain evidence="8 9">DSM 45943</strain>
    </source>
</reference>
<evidence type="ECO:0000256" key="2">
    <source>
        <dbReference type="ARBA" id="ARBA00022448"/>
    </source>
</evidence>
<evidence type="ECO:0000256" key="1">
    <source>
        <dbReference type="ARBA" id="ARBA00004651"/>
    </source>
</evidence>
<protein>
    <submittedName>
        <fullName evidence="8">Multidrug transporter EmrE</fullName>
    </submittedName>
</protein>
<evidence type="ECO:0000256" key="6">
    <source>
        <dbReference type="ARBA" id="ARBA00023136"/>
    </source>
</evidence>
<dbReference type="InterPro" id="IPR045324">
    <property type="entry name" value="Small_multidrug_res"/>
</dbReference>
<evidence type="ECO:0000256" key="7">
    <source>
        <dbReference type="RuleBase" id="RU003942"/>
    </source>
</evidence>
<evidence type="ECO:0000313" key="8">
    <source>
        <dbReference type="EMBL" id="ASO20298.1"/>
    </source>
</evidence>
<dbReference type="InterPro" id="IPR037185">
    <property type="entry name" value="EmrE-like"/>
</dbReference>
<dbReference type="PANTHER" id="PTHR30561:SF1">
    <property type="entry name" value="MULTIDRUG TRANSPORTER EMRE"/>
    <property type="match status" value="1"/>
</dbReference>
<dbReference type="RefSeq" id="WP_093941649.1">
    <property type="nucleotide sequence ID" value="NZ_CP022521.1"/>
</dbReference>
<keyword evidence="9" id="KW-1185">Reference proteome</keyword>
<dbReference type="SUPFAM" id="SSF103481">
    <property type="entry name" value="Multidrug resistance efflux transporter EmrE"/>
    <property type="match status" value="1"/>
</dbReference>
<evidence type="ECO:0000313" key="9">
    <source>
        <dbReference type="Proteomes" id="UP000204221"/>
    </source>
</evidence>
<dbReference type="PANTHER" id="PTHR30561">
    <property type="entry name" value="SMR FAMILY PROTON-DEPENDENT DRUG EFFLUX TRANSPORTER SUGE"/>
    <property type="match status" value="1"/>
</dbReference>
<keyword evidence="2" id="KW-0813">Transport</keyword>
<dbReference type="EMBL" id="CP022521">
    <property type="protein sequence ID" value="ASO20298.1"/>
    <property type="molecule type" value="Genomic_DNA"/>
</dbReference>
<dbReference type="KEGG" id="ahg:AHOG_13275"/>
<keyword evidence="6" id="KW-0472">Membrane</keyword>
<evidence type="ECO:0000256" key="4">
    <source>
        <dbReference type="ARBA" id="ARBA00022692"/>
    </source>
</evidence>
<evidence type="ECO:0000256" key="5">
    <source>
        <dbReference type="ARBA" id="ARBA00022989"/>
    </source>
</evidence>
<dbReference type="InterPro" id="IPR000390">
    <property type="entry name" value="Small_drug/metabolite_transptr"/>
</dbReference>
<dbReference type="Gene3D" id="1.10.3730.20">
    <property type="match status" value="1"/>
</dbReference>
<comment type="subcellular location">
    <subcellularLocation>
        <location evidence="1 7">Cell membrane</location>
        <topology evidence="1 7">Multi-pass membrane protein</topology>
    </subcellularLocation>
</comment>
<keyword evidence="3" id="KW-1003">Cell membrane</keyword>
<proteinExistence type="inferred from homology"/>